<feature type="non-terminal residue" evidence="2">
    <location>
        <position position="40"/>
    </location>
</feature>
<dbReference type="Proteomes" id="UP000053097">
    <property type="component" value="Unassembled WGS sequence"/>
</dbReference>
<dbReference type="AlphaFoldDB" id="A0A026VYW2"/>
<accession>A0A026VYW2</accession>
<keyword evidence="1" id="KW-1133">Transmembrane helix</keyword>
<organism evidence="2 3">
    <name type="scientific">Ooceraea biroi</name>
    <name type="common">Clonal raider ant</name>
    <name type="synonym">Cerapachys biroi</name>
    <dbReference type="NCBI Taxonomy" id="2015173"/>
    <lineage>
        <taxon>Eukaryota</taxon>
        <taxon>Metazoa</taxon>
        <taxon>Ecdysozoa</taxon>
        <taxon>Arthropoda</taxon>
        <taxon>Hexapoda</taxon>
        <taxon>Insecta</taxon>
        <taxon>Pterygota</taxon>
        <taxon>Neoptera</taxon>
        <taxon>Endopterygota</taxon>
        <taxon>Hymenoptera</taxon>
        <taxon>Apocrita</taxon>
        <taxon>Aculeata</taxon>
        <taxon>Formicoidea</taxon>
        <taxon>Formicidae</taxon>
        <taxon>Dorylinae</taxon>
        <taxon>Ooceraea</taxon>
    </lineage>
</organism>
<evidence type="ECO:0000313" key="3">
    <source>
        <dbReference type="Proteomes" id="UP000053097"/>
    </source>
</evidence>
<name>A0A026VYW2_OOCBI</name>
<feature type="transmembrane region" description="Helical" evidence="1">
    <location>
        <begin position="12"/>
        <end position="38"/>
    </location>
</feature>
<sequence>MFSQGRNLSVTRLSFIVIVSLNTFMHMCLYCVLGEILLAQ</sequence>
<keyword evidence="1" id="KW-0812">Transmembrane</keyword>
<evidence type="ECO:0000256" key="1">
    <source>
        <dbReference type="SAM" id="Phobius"/>
    </source>
</evidence>
<reference evidence="2 3" key="1">
    <citation type="journal article" date="2014" name="Curr. Biol.">
        <title>The genome of the clonal raider ant Cerapachys biroi.</title>
        <authorList>
            <person name="Oxley P.R."/>
            <person name="Ji L."/>
            <person name="Fetter-Pruneda I."/>
            <person name="McKenzie S.K."/>
            <person name="Li C."/>
            <person name="Hu H."/>
            <person name="Zhang G."/>
            <person name="Kronauer D.J."/>
        </authorList>
    </citation>
    <scope>NUCLEOTIDE SEQUENCE [LARGE SCALE GENOMIC DNA]</scope>
</reference>
<keyword evidence="1" id="KW-0472">Membrane</keyword>
<dbReference type="EMBL" id="KK107685">
    <property type="protein sequence ID" value="EZA48049.1"/>
    <property type="molecule type" value="Genomic_DNA"/>
</dbReference>
<gene>
    <name evidence="2" type="ORF">X777_14411</name>
</gene>
<keyword evidence="3" id="KW-1185">Reference proteome</keyword>
<protein>
    <submittedName>
        <fullName evidence="2">Uncharacterized protein</fullName>
    </submittedName>
</protein>
<proteinExistence type="predicted"/>
<evidence type="ECO:0000313" key="2">
    <source>
        <dbReference type="EMBL" id="EZA48049.1"/>
    </source>
</evidence>